<proteinExistence type="predicted"/>
<evidence type="ECO:0000313" key="2">
    <source>
        <dbReference type="EMBL" id="GMT27740.1"/>
    </source>
</evidence>
<evidence type="ECO:0000313" key="3">
    <source>
        <dbReference type="Proteomes" id="UP001432322"/>
    </source>
</evidence>
<dbReference type="Pfam" id="PF00651">
    <property type="entry name" value="BTB"/>
    <property type="match status" value="1"/>
</dbReference>
<dbReference type="InterPro" id="IPR000210">
    <property type="entry name" value="BTB/POZ_dom"/>
</dbReference>
<organism evidence="2 3">
    <name type="scientific">Pristionchus fissidentatus</name>
    <dbReference type="NCBI Taxonomy" id="1538716"/>
    <lineage>
        <taxon>Eukaryota</taxon>
        <taxon>Metazoa</taxon>
        <taxon>Ecdysozoa</taxon>
        <taxon>Nematoda</taxon>
        <taxon>Chromadorea</taxon>
        <taxon>Rhabditida</taxon>
        <taxon>Rhabditina</taxon>
        <taxon>Diplogasteromorpha</taxon>
        <taxon>Diplogasteroidea</taxon>
        <taxon>Neodiplogasteridae</taxon>
        <taxon>Pristionchus</taxon>
    </lineage>
</organism>
<dbReference type="PANTHER" id="PTHR22744:SF14">
    <property type="entry name" value="BTB DOMAIN-CONTAINING PROTEIN-RELATED"/>
    <property type="match status" value="1"/>
</dbReference>
<dbReference type="SMART" id="SM00225">
    <property type="entry name" value="BTB"/>
    <property type="match status" value="1"/>
</dbReference>
<sequence length="204" mass="23782">RVEIRIAVLTLEAGKFRKLSLVNWNEKTRRTDGVLLVGGNKFFVSRQTLSMQSNFFKKLFFGGANDTAHSEVELENVNANDLTLLLNILHRMAPVTLHKAEILLELAHRFGCSMLLDDLENILADEFSYEEDEEIILRNLCWSNKYGLHFLKHQYMSGDFTVETLTKMKRSKYWKDLDEATARELVNALFKERQFEDDSEEEEK</sequence>
<name>A0AAV5W7M3_9BILA</name>
<evidence type="ECO:0000259" key="1">
    <source>
        <dbReference type="PROSITE" id="PS50097"/>
    </source>
</evidence>
<feature type="non-terminal residue" evidence="2">
    <location>
        <position position="204"/>
    </location>
</feature>
<protein>
    <recommendedName>
        <fullName evidence="1">BTB domain-containing protein</fullName>
    </recommendedName>
</protein>
<dbReference type="SUPFAM" id="SSF54695">
    <property type="entry name" value="POZ domain"/>
    <property type="match status" value="1"/>
</dbReference>
<dbReference type="EMBL" id="BTSY01000005">
    <property type="protein sequence ID" value="GMT27740.1"/>
    <property type="molecule type" value="Genomic_DNA"/>
</dbReference>
<dbReference type="InterPro" id="IPR011333">
    <property type="entry name" value="SKP1/BTB/POZ_sf"/>
</dbReference>
<dbReference type="PROSITE" id="PS50097">
    <property type="entry name" value="BTB"/>
    <property type="match status" value="1"/>
</dbReference>
<reference evidence="2" key="1">
    <citation type="submission" date="2023-10" db="EMBL/GenBank/DDBJ databases">
        <title>Genome assembly of Pristionchus species.</title>
        <authorList>
            <person name="Yoshida K."/>
            <person name="Sommer R.J."/>
        </authorList>
    </citation>
    <scope>NUCLEOTIDE SEQUENCE</scope>
    <source>
        <strain evidence="2">RS5133</strain>
    </source>
</reference>
<accession>A0AAV5W7M3</accession>
<feature type="domain" description="BTB" evidence="1">
    <location>
        <begin position="31"/>
        <end position="90"/>
    </location>
</feature>
<keyword evidence="3" id="KW-1185">Reference proteome</keyword>
<dbReference type="Gene3D" id="3.30.710.10">
    <property type="entry name" value="Potassium Channel Kv1.1, Chain A"/>
    <property type="match status" value="1"/>
</dbReference>
<gene>
    <name evidence="2" type="ORF">PFISCL1PPCAC_19037</name>
</gene>
<comment type="caution">
    <text evidence="2">The sequence shown here is derived from an EMBL/GenBank/DDBJ whole genome shotgun (WGS) entry which is preliminary data.</text>
</comment>
<dbReference type="AlphaFoldDB" id="A0AAV5W7M3"/>
<dbReference type="Proteomes" id="UP001432322">
    <property type="component" value="Unassembled WGS sequence"/>
</dbReference>
<dbReference type="PANTHER" id="PTHR22744">
    <property type="entry name" value="HELIX LOOP HELIX PROTEIN 21-RELATED"/>
    <property type="match status" value="1"/>
</dbReference>
<feature type="non-terminal residue" evidence="2">
    <location>
        <position position="1"/>
    </location>
</feature>